<dbReference type="AlphaFoldDB" id="A0AAV4NFC4"/>
<evidence type="ECO:0000256" key="1">
    <source>
        <dbReference type="SAM" id="MobiDB-lite"/>
    </source>
</evidence>
<feature type="compositionally biased region" description="Basic residues" evidence="1">
    <location>
        <begin position="120"/>
        <end position="133"/>
    </location>
</feature>
<sequence>MCASGFSEWTPHCQNHEFPFTPPFEKLYYCQNRAILSKNKKRKKEKDPDCVTPVPSNALSPPVVAAADVIRKPLQPASVTVASENPFPRAIILRIFAFLPSDLSLSVHGRLVIWEESMGRKHRNGGRKNSNGRRLKEDGASERQSATPATGPRDT</sequence>
<reference evidence="2 3" key="1">
    <citation type="submission" date="2021-06" db="EMBL/GenBank/DDBJ databases">
        <title>Caerostris extrusa draft genome.</title>
        <authorList>
            <person name="Kono N."/>
            <person name="Arakawa K."/>
        </authorList>
    </citation>
    <scope>NUCLEOTIDE SEQUENCE [LARGE SCALE GENOMIC DNA]</scope>
</reference>
<accession>A0AAV4NFC4</accession>
<feature type="region of interest" description="Disordered" evidence="1">
    <location>
        <begin position="40"/>
        <end position="59"/>
    </location>
</feature>
<dbReference type="Proteomes" id="UP001054945">
    <property type="component" value="Unassembled WGS sequence"/>
</dbReference>
<organism evidence="2 3">
    <name type="scientific">Caerostris extrusa</name>
    <name type="common">Bark spider</name>
    <name type="synonym">Caerostris bankana</name>
    <dbReference type="NCBI Taxonomy" id="172846"/>
    <lineage>
        <taxon>Eukaryota</taxon>
        <taxon>Metazoa</taxon>
        <taxon>Ecdysozoa</taxon>
        <taxon>Arthropoda</taxon>
        <taxon>Chelicerata</taxon>
        <taxon>Arachnida</taxon>
        <taxon>Araneae</taxon>
        <taxon>Araneomorphae</taxon>
        <taxon>Entelegynae</taxon>
        <taxon>Araneoidea</taxon>
        <taxon>Araneidae</taxon>
        <taxon>Caerostris</taxon>
    </lineage>
</organism>
<gene>
    <name evidence="2" type="ORF">CEXT_408101</name>
</gene>
<proteinExistence type="predicted"/>
<feature type="region of interest" description="Disordered" evidence="1">
    <location>
        <begin position="120"/>
        <end position="155"/>
    </location>
</feature>
<comment type="caution">
    <text evidence="2">The sequence shown here is derived from an EMBL/GenBank/DDBJ whole genome shotgun (WGS) entry which is preliminary data.</text>
</comment>
<evidence type="ECO:0000313" key="2">
    <source>
        <dbReference type="EMBL" id="GIX83183.1"/>
    </source>
</evidence>
<name>A0AAV4NFC4_CAEEX</name>
<evidence type="ECO:0000313" key="3">
    <source>
        <dbReference type="Proteomes" id="UP001054945"/>
    </source>
</evidence>
<feature type="non-terminal residue" evidence="2">
    <location>
        <position position="155"/>
    </location>
</feature>
<dbReference type="EMBL" id="BPLR01003301">
    <property type="protein sequence ID" value="GIX83183.1"/>
    <property type="molecule type" value="Genomic_DNA"/>
</dbReference>
<keyword evidence="3" id="KW-1185">Reference proteome</keyword>
<protein>
    <submittedName>
        <fullName evidence="2">Uncharacterized protein</fullName>
    </submittedName>
</protein>